<dbReference type="InterPro" id="IPR015915">
    <property type="entry name" value="Kelch-typ_b-propeller"/>
</dbReference>
<evidence type="ECO:0000313" key="4">
    <source>
        <dbReference type="Proteomes" id="UP000240883"/>
    </source>
</evidence>
<dbReference type="Gene3D" id="2.120.10.80">
    <property type="entry name" value="Kelch-type beta propeller"/>
    <property type="match status" value="1"/>
</dbReference>
<proteinExistence type="predicted"/>
<dbReference type="STRING" id="1448308.A0A2T2P606"/>
<keyword evidence="2" id="KW-1133">Transmembrane helix</keyword>
<dbReference type="OrthoDB" id="5352000at2759"/>
<keyword evidence="2" id="KW-0812">Transmembrane</keyword>
<feature type="region of interest" description="Disordered" evidence="1">
    <location>
        <begin position="716"/>
        <end position="773"/>
    </location>
</feature>
<feature type="non-terminal residue" evidence="3">
    <location>
        <position position="773"/>
    </location>
</feature>
<organism evidence="3 4">
    <name type="scientific">Corynespora cassiicola Philippines</name>
    <dbReference type="NCBI Taxonomy" id="1448308"/>
    <lineage>
        <taxon>Eukaryota</taxon>
        <taxon>Fungi</taxon>
        <taxon>Dikarya</taxon>
        <taxon>Ascomycota</taxon>
        <taxon>Pezizomycotina</taxon>
        <taxon>Dothideomycetes</taxon>
        <taxon>Pleosporomycetidae</taxon>
        <taxon>Pleosporales</taxon>
        <taxon>Corynesporascaceae</taxon>
        <taxon>Corynespora</taxon>
    </lineage>
</organism>
<keyword evidence="2" id="KW-0472">Membrane</keyword>
<evidence type="ECO:0000256" key="1">
    <source>
        <dbReference type="SAM" id="MobiDB-lite"/>
    </source>
</evidence>
<evidence type="ECO:0000256" key="2">
    <source>
        <dbReference type="SAM" id="Phobius"/>
    </source>
</evidence>
<dbReference type="Proteomes" id="UP000240883">
    <property type="component" value="Unassembled WGS sequence"/>
</dbReference>
<reference evidence="3 4" key="1">
    <citation type="journal article" date="2018" name="Front. Microbiol.">
        <title>Genome-Wide Analysis of Corynespora cassiicola Leaf Fall Disease Putative Effectors.</title>
        <authorList>
            <person name="Lopez D."/>
            <person name="Ribeiro S."/>
            <person name="Label P."/>
            <person name="Fumanal B."/>
            <person name="Venisse J.S."/>
            <person name="Kohler A."/>
            <person name="de Oliveira R.R."/>
            <person name="Labutti K."/>
            <person name="Lipzen A."/>
            <person name="Lail K."/>
            <person name="Bauer D."/>
            <person name="Ohm R.A."/>
            <person name="Barry K.W."/>
            <person name="Spatafora J."/>
            <person name="Grigoriev I.V."/>
            <person name="Martin F.M."/>
            <person name="Pujade-Renaud V."/>
        </authorList>
    </citation>
    <scope>NUCLEOTIDE SEQUENCE [LARGE SCALE GENOMIC DNA]</scope>
    <source>
        <strain evidence="3 4">Philippines</strain>
    </source>
</reference>
<dbReference type="EMBL" id="KZ678129">
    <property type="protein sequence ID" value="PSN73100.1"/>
    <property type="molecule type" value="Genomic_DNA"/>
</dbReference>
<feature type="transmembrane region" description="Helical" evidence="2">
    <location>
        <begin position="379"/>
        <end position="404"/>
    </location>
</feature>
<evidence type="ECO:0008006" key="5">
    <source>
        <dbReference type="Google" id="ProtNLM"/>
    </source>
</evidence>
<sequence length="773" mass="82617">MNVPKPAYPLDGHCTVIHDGTLYAYSSAGFQSLGLEEGAKWKKEPMDISLTGAQCVKAVPGGDAKAAKLYIVGGSPNETASTWDYPGLMHYTFATKKWDWVRAESWVTQNRKNHAAIYLNESKDILVYSGAQSDDTGPSSSTFLINTEAPYAVRGFPAADAPPSVQPMLMPWDDSHAVMVGGSTSNTAVFTFSPSEGWMNVGVTLEEPIANQDQVQCAVVSGDDGSRVLEMFDMGKSPNEVRRVALLTKGGKPAAPGTMVGEQSSGDKTKRVTIQDWPAYNSTYASTVTRSKYSLAQDENGLAVVSGGSTQDPLCVFDQQANAWMNTTALFAQEQAVIQSTPSSTSTASPTSSVDSTAAASASVTAAAAPAAVNNKSKMLTVLGATLGTIFGIAAILILLLFCLKYRKAKNKKAQQSGYVEKDRLSFADRGADFMHEAGGSISQTYPKSGNESTTSLAIISGKGGSHKRGLGPMGSDASTAGLVTKKSPLGYSEPMEMSKFDLKPEPIEERIVRQNSGRVPPAANVSRSRSSGWSKYFANNEATNLANMPSDRSTFASERTSTGSQSMYTNSKFYSQAQTIPPLQIPNFDGQRLSKVATGSPTLGNSQENLPHQPMQAELGRANSNGSVRSVHSRNDDYARAPVESWTPVGDYDRPPSSAYTGSMVIEDRRDAASSYYPDNTSSFYPKSNYSSFYPGGPRLGEPIERNSTVTVFPGSAGDMEAKSKDQSNLSTYYPSVPVPRAPFHPERESTVTVFPGQRDGAQGGKPPGEQD</sequence>
<feature type="compositionally biased region" description="Gly residues" evidence="1">
    <location>
        <begin position="763"/>
        <end position="773"/>
    </location>
</feature>
<evidence type="ECO:0000313" key="3">
    <source>
        <dbReference type="EMBL" id="PSN73100.1"/>
    </source>
</evidence>
<name>A0A2T2P606_CORCC</name>
<keyword evidence="4" id="KW-1185">Reference proteome</keyword>
<protein>
    <recommendedName>
        <fullName evidence="5">Pre-mRNA splicing factor CLF1</fullName>
    </recommendedName>
</protein>
<dbReference type="AlphaFoldDB" id="A0A2T2P606"/>
<dbReference type="SUPFAM" id="SSF117281">
    <property type="entry name" value="Kelch motif"/>
    <property type="match status" value="1"/>
</dbReference>
<feature type="region of interest" description="Disordered" evidence="1">
    <location>
        <begin position="250"/>
        <end position="269"/>
    </location>
</feature>
<gene>
    <name evidence="3" type="ORF">BS50DRAFT_475139</name>
</gene>
<accession>A0A2T2P606</accession>